<dbReference type="SUPFAM" id="SSF49854">
    <property type="entry name" value="Spermadhesin, CUB domain"/>
    <property type="match status" value="2"/>
</dbReference>
<dbReference type="InParanoid" id="T1FRY1"/>
<evidence type="ECO:0000313" key="6">
    <source>
        <dbReference type="EnsemblMetazoa" id="HelroP190381"/>
    </source>
</evidence>
<keyword evidence="1" id="KW-0677">Repeat</keyword>
<dbReference type="AlphaFoldDB" id="T1FRY1"/>
<dbReference type="STRING" id="6412.T1FRY1"/>
<dbReference type="OrthoDB" id="6345439at2759"/>
<dbReference type="Gene3D" id="2.60.120.290">
    <property type="entry name" value="Spermadhesin, CUB domain"/>
    <property type="match status" value="2"/>
</dbReference>
<dbReference type="EnsemblMetazoa" id="HelroT190381">
    <property type="protein sequence ID" value="HelroP190381"/>
    <property type="gene ID" value="HelroG190381"/>
</dbReference>
<dbReference type="GeneID" id="20211578"/>
<dbReference type="Proteomes" id="UP000015101">
    <property type="component" value="Unassembled WGS sequence"/>
</dbReference>
<comment type="caution">
    <text evidence="3">Lacks conserved residue(s) required for the propagation of feature annotation.</text>
</comment>
<reference evidence="7" key="1">
    <citation type="submission" date="2012-12" db="EMBL/GenBank/DDBJ databases">
        <authorList>
            <person name="Hellsten U."/>
            <person name="Grimwood J."/>
            <person name="Chapman J.A."/>
            <person name="Shapiro H."/>
            <person name="Aerts A."/>
            <person name="Otillar R.P."/>
            <person name="Terry A.Y."/>
            <person name="Boore J.L."/>
            <person name="Simakov O."/>
            <person name="Marletaz F."/>
            <person name="Cho S.-J."/>
            <person name="Edsinger-Gonzales E."/>
            <person name="Havlak P."/>
            <person name="Kuo D.-H."/>
            <person name="Larsson T."/>
            <person name="Lv J."/>
            <person name="Arendt D."/>
            <person name="Savage R."/>
            <person name="Osoegawa K."/>
            <person name="de Jong P."/>
            <person name="Lindberg D.R."/>
            <person name="Seaver E.C."/>
            <person name="Weisblat D.A."/>
            <person name="Putnam N.H."/>
            <person name="Grigoriev I.V."/>
            <person name="Rokhsar D.S."/>
        </authorList>
    </citation>
    <scope>NUCLEOTIDE SEQUENCE</scope>
</reference>
<dbReference type="SMART" id="SM00042">
    <property type="entry name" value="CUB"/>
    <property type="match status" value="2"/>
</dbReference>
<feature type="domain" description="CUB" evidence="4">
    <location>
        <begin position="211"/>
        <end position="368"/>
    </location>
</feature>
<dbReference type="CDD" id="cd00041">
    <property type="entry name" value="CUB"/>
    <property type="match status" value="2"/>
</dbReference>
<feature type="domain" description="CUB" evidence="4">
    <location>
        <begin position="107"/>
        <end position="209"/>
    </location>
</feature>
<dbReference type="Pfam" id="PF00431">
    <property type="entry name" value="CUB"/>
    <property type="match status" value="2"/>
</dbReference>
<name>T1FRY1_HELRO</name>
<evidence type="ECO:0000313" key="7">
    <source>
        <dbReference type="Proteomes" id="UP000015101"/>
    </source>
</evidence>
<dbReference type="PANTHER" id="PTHR24251">
    <property type="entry name" value="OVOCHYMASE-RELATED"/>
    <property type="match status" value="1"/>
</dbReference>
<dbReference type="InterPro" id="IPR035914">
    <property type="entry name" value="Sperma_CUB_dom_sf"/>
</dbReference>
<protein>
    <recommendedName>
        <fullName evidence="4">CUB domain-containing protein</fullName>
    </recommendedName>
</protein>
<proteinExistence type="predicted"/>
<reference evidence="6" key="3">
    <citation type="submission" date="2015-06" db="UniProtKB">
        <authorList>
            <consortium name="EnsemblMetazoa"/>
        </authorList>
    </citation>
    <scope>IDENTIFICATION</scope>
</reference>
<dbReference type="KEGG" id="hro:HELRODRAFT_190381"/>
<dbReference type="RefSeq" id="XP_009011928.1">
    <property type="nucleotide sequence ID" value="XM_009013680.1"/>
</dbReference>
<organism evidence="6 7">
    <name type="scientific">Helobdella robusta</name>
    <name type="common">Californian leech</name>
    <dbReference type="NCBI Taxonomy" id="6412"/>
    <lineage>
        <taxon>Eukaryota</taxon>
        <taxon>Metazoa</taxon>
        <taxon>Spiralia</taxon>
        <taxon>Lophotrochozoa</taxon>
        <taxon>Annelida</taxon>
        <taxon>Clitellata</taxon>
        <taxon>Hirudinea</taxon>
        <taxon>Rhynchobdellida</taxon>
        <taxon>Glossiphoniidae</taxon>
        <taxon>Helobdella</taxon>
    </lineage>
</organism>
<keyword evidence="2" id="KW-1015">Disulfide bond</keyword>
<dbReference type="eggNOG" id="KOG4292">
    <property type="taxonomic scope" value="Eukaryota"/>
</dbReference>
<evidence type="ECO:0000256" key="1">
    <source>
        <dbReference type="ARBA" id="ARBA00022737"/>
    </source>
</evidence>
<dbReference type="InterPro" id="IPR000859">
    <property type="entry name" value="CUB_dom"/>
</dbReference>
<keyword evidence="7" id="KW-1185">Reference proteome</keyword>
<evidence type="ECO:0000256" key="3">
    <source>
        <dbReference type="PROSITE-ProRule" id="PRU00059"/>
    </source>
</evidence>
<accession>T1FRY1</accession>
<reference evidence="5 7" key="2">
    <citation type="journal article" date="2013" name="Nature">
        <title>Insights into bilaterian evolution from three spiralian genomes.</title>
        <authorList>
            <person name="Simakov O."/>
            <person name="Marletaz F."/>
            <person name="Cho S.J."/>
            <person name="Edsinger-Gonzales E."/>
            <person name="Havlak P."/>
            <person name="Hellsten U."/>
            <person name="Kuo D.H."/>
            <person name="Larsson T."/>
            <person name="Lv J."/>
            <person name="Arendt D."/>
            <person name="Savage R."/>
            <person name="Osoegawa K."/>
            <person name="de Jong P."/>
            <person name="Grimwood J."/>
            <person name="Chapman J.A."/>
            <person name="Shapiro H."/>
            <person name="Aerts A."/>
            <person name="Otillar R.P."/>
            <person name="Terry A.Y."/>
            <person name="Boore J.L."/>
            <person name="Grigoriev I.V."/>
            <person name="Lindberg D.R."/>
            <person name="Seaver E.C."/>
            <person name="Weisblat D.A."/>
            <person name="Putnam N.H."/>
            <person name="Rokhsar D.S."/>
        </authorList>
    </citation>
    <scope>NUCLEOTIDE SEQUENCE</scope>
</reference>
<evidence type="ECO:0000259" key="4">
    <source>
        <dbReference type="PROSITE" id="PS01180"/>
    </source>
</evidence>
<dbReference type="EMBL" id="KB095905">
    <property type="protein sequence ID" value="ESO10114.1"/>
    <property type="molecule type" value="Genomic_DNA"/>
</dbReference>
<dbReference type="EMBL" id="AMQM01002877">
    <property type="status" value="NOT_ANNOTATED_CDS"/>
    <property type="molecule type" value="Genomic_DNA"/>
</dbReference>
<dbReference type="HOGENOM" id="CLU_708398_0_0_1"/>
<gene>
    <name evidence="6" type="primary">20211578</name>
    <name evidence="5" type="ORF">HELRODRAFT_190381</name>
</gene>
<evidence type="ECO:0000313" key="5">
    <source>
        <dbReference type="EMBL" id="ESO10114.1"/>
    </source>
</evidence>
<sequence length="390" mass="44493">MAGIRFATNTNDFLINFNKLDNNYKITIQLSPFSLLDSNQAKLGILEIRNGASGKSPVMFRESKLVDFLMKNTSGNEARIRFVLFNTSTPTNVQAINIVVTIQFPTCNAEYHSQTGIIQTSDWSNLSPLFERCNLIVKVQNGYHVILNFSDVFSLSLCNSTYDTLTIRSGKFFESYCRSPGTIILPENEAHISYTIGSPSRGFFLKFSSGCGANFSAESGVIYSPGYPENYINNLSCVYYINVEKIILIRYKNDEFFVPESRVQAIYNYNRYPTRTSLYGSGLLPPHYQDIYMRNWRWPQPYQVTYTNTCPKDYLLVQELSGGRSEKLCGVQNDENMNVLKFQGPLMLNFVSDASFNDKGFKIHYQSVGTLHLAFSIFYMHLHSFKCTFL</sequence>
<dbReference type="PROSITE" id="PS01180">
    <property type="entry name" value="CUB"/>
    <property type="match status" value="2"/>
</dbReference>
<dbReference type="CTD" id="20211578"/>
<evidence type="ECO:0000256" key="2">
    <source>
        <dbReference type="ARBA" id="ARBA00023157"/>
    </source>
</evidence>